<evidence type="ECO:0000256" key="1">
    <source>
        <dbReference type="ARBA" id="ARBA00004141"/>
    </source>
</evidence>
<dbReference type="GO" id="GO:0005737">
    <property type="term" value="C:cytoplasm"/>
    <property type="evidence" value="ECO:0007669"/>
    <property type="project" value="TreeGrafter"/>
</dbReference>
<comment type="caution">
    <text evidence="7">The sequence shown here is derived from an EMBL/GenBank/DDBJ whole genome shotgun (WGS) entry which is preliminary data.</text>
</comment>
<keyword evidence="2 5" id="KW-0812">Transmembrane</keyword>
<dbReference type="PANTHER" id="PTHR10783">
    <property type="entry name" value="XENOTROPIC AND POLYTROPIC RETROVIRUS RECEPTOR 1-RELATED"/>
    <property type="match status" value="1"/>
</dbReference>
<evidence type="ECO:0000256" key="2">
    <source>
        <dbReference type="ARBA" id="ARBA00022692"/>
    </source>
</evidence>
<organism evidence="7 8">
    <name type="scientific">Penicillium thymicola</name>
    <dbReference type="NCBI Taxonomy" id="293382"/>
    <lineage>
        <taxon>Eukaryota</taxon>
        <taxon>Fungi</taxon>
        <taxon>Dikarya</taxon>
        <taxon>Ascomycota</taxon>
        <taxon>Pezizomycotina</taxon>
        <taxon>Eurotiomycetes</taxon>
        <taxon>Eurotiomycetidae</taxon>
        <taxon>Eurotiales</taxon>
        <taxon>Aspergillaceae</taxon>
        <taxon>Penicillium</taxon>
    </lineage>
</organism>
<dbReference type="InterPro" id="IPR004342">
    <property type="entry name" value="EXS_C"/>
</dbReference>
<dbReference type="GO" id="GO:0016020">
    <property type="term" value="C:membrane"/>
    <property type="evidence" value="ECO:0007669"/>
    <property type="project" value="UniProtKB-SubCell"/>
</dbReference>
<sequence length="414" mass="47771">MAVDQHAQLDAFGLIFPLPLRIAAILVAGFWGWGINLQYLAKANIDVPALIKYPARTSSSQRPHHTAVYRLATCFTIPLALWFIVFSLATHRSPELVEHLDWIPQSVFIILLLILIWPFNRASRSGRIRFLLTLKRISIGGLAESQDGKFGDILLADALTSYARVIGDLYISFCMFFTDGFAATSKPNRACGSDIVVPIILAVPSLIRLRQCLTEYVRARRTATRRDTHKVNQHLANALKYATAFPVIWIASKMRNYNPLELRGYSEVSMMRLLFVVSFINSGYSFWWDVVKDWDMTLFSPQRRDSAHPYGLRRYRYFASDKMYHYVIIADLALRFSWLWRIVPGLGWIPETESGLWLLMFLEVVRRWMWVFFRTEAEWSMFSPLCTRTPPDLNHVTHTPISWFSDISTHTVVP</sequence>
<evidence type="ECO:0000259" key="6">
    <source>
        <dbReference type="PROSITE" id="PS51380"/>
    </source>
</evidence>
<evidence type="ECO:0000256" key="5">
    <source>
        <dbReference type="SAM" id="Phobius"/>
    </source>
</evidence>
<dbReference type="Pfam" id="PF03124">
    <property type="entry name" value="EXS"/>
    <property type="match status" value="1"/>
</dbReference>
<dbReference type="EMBL" id="LACB01000184">
    <property type="protein sequence ID" value="KAJ9486926.1"/>
    <property type="molecule type" value="Genomic_DNA"/>
</dbReference>
<reference evidence="7" key="1">
    <citation type="submission" date="2015-06" db="EMBL/GenBank/DDBJ databases">
        <authorList>
            <person name="Nguyen H."/>
        </authorList>
    </citation>
    <scope>NUCLEOTIDE SEQUENCE</scope>
    <source>
        <strain evidence="7">DAOM 180753</strain>
    </source>
</reference>
<protein>
    <recommendedName>
        <fullName evidence="6">EXS domain-containing protein</fullName>
    </recommendedName>
</protein>
<proteinExistence type="predicted"/>
<evidence type="ECO:0000256" key="4">
    <source>
        <dbReference type="ARBA" id="ARBA00023136"/>
    </source>
</evidence>
<evidence type="ECO:0000256" key="3">
    <source>
        <dbReference type="ARBA" id="ARBA00022989"/>
    </source>
</evidence>
<keyword evidence="8" id="KW-1185">Reference proteome</keyword>
<name>A0AAI9X7I2_PENTH</name>
<dbReference type="PROSITE" id="PS51380">
    <property type="entry name" value="EXS"/>
    <property type="match status" value="1"/>
</dbReference>
<evidence type="ECO:0000313" key="7">
    <source>
        <dbReference type="EMBL" id="KAJ9486926.1"/>
    </source>
</evidence>
<evidence type="ECO:0000313" key="8">
    <source>
        <dbReference type="Proteomes" id="UP001227192"/>
    </source>
</evidence>
<dbReference type="Proteomes" id="UP001227192">
    <property type="component" value="Unassembled WGS sequence"/>
</dbReference>
<keyword evidence="3 5" id="KW-1133">Transmembrane helix</keyword>
<feature type="transmembrane region" description="Helical" evidence="5">
    <location>
        <begin position="12"/>
        <end position="33"/>
    </location>
</feature>
<dbReference type="PANTHER" id="PTHR10783:SF46">
    <property type="entry name" value="PROTEIN ERD1 HOMOLOG 2"/>
    <property type="match status" value="1"/>
</dbReference>
<feature type="transmembrane region" description="Helical" evidence="5">
    <location>
        <begin position="68"/>
        <end position="90"/>
    </location>
</feature>
<reference evidence="7" key="2">
    <citation type="journal article" date="2016" name="Fungal Biol.">
        <title>Ochratoxin A production by Penicillium thymicola.</title>
        <authorList>
            <person name="Nguyen H.D.T."/>
            <person name="McMullin D.R."/>
            <person name="Ponomareva E."/>
            <person name="Riley R."/>
            <person name="Pomraning K.R."/>
            <person name="Baker S.E."/>
            <person name="Seifert K.A."/>
        </authorList>
    </citation>
    <scope>NUCLEOTIDE SEQUENCE</scope>
    <source>
        <strain evidence="7">DAOM 180753</strain>
    </source>
</reference>
<feature type="transmembrane region" description="Helical" evidence="5">
    <location>
        <begin position="272"/>
        <end position="291"/>
    </location>
</feature>
<dbReference type="AlphaFoldDB" id="A0AAI9X7I2"/>
<feature type="transmembrane region" description="Helical" evidence="5">
    <location>
        <begin position="102"/>
        <end position="119"/>
    </location>
</feature>
<accession>A0AAI9X7I2</accession>
<comment type="subcellular location">
    <subcellularLocation>
        <location evidence="1">Membrane</location>
        <topology evidence="1">Multi-pass membrane protein</topology>
    </subcellularLocation>
</comment>
<feature type="domain" description="EXS" evidence="6">
    <location>
        <begin position="188"/>
        <end position="406"/>
    </location>
</feature>
<gene>
    <name evidence="7" type="ORF">VN97_g6404</name>
</gene>
<keyword evidence="4 5" id="KW-0472">Membrane</keyword>